<dbReference type="Proteomes" id="UP000095431">
    <property type="component" value="Unassembled WGS sequence"/>
</dbReference>
<dbReference type="InterPro" id="IPR027417">
    <property type="entry name" value="P-loop_NTPase"/>
</dbReference>
<dbReference type="Gene3D" id="2.30.130.40">
    <property type="entry name" value="LON domain-like"/>
    <property type="match status" value="1"/>
</dbReference>
<dbReference type="EC" id="3.4.21.53" evidence="11 14"/>
<dbReference type="SUPFAM" id="SSF88697">
    <property type="entry name" value="PUA domain-like"/>
    <property type="match status" value="1"/>
</dbReference>
<sequence length="770" mass="86325">MTNQNIVLPAIALRGTTILPGMIVHFDVSRERSVKAIEAAMLHDQKIFLVTQIDPEVESPDLAGVYHVGTIAYIKQVVKLPQNLLRVLVEGTGRATLVKFEQEFPFIRSEITPVDEEEMQMPEPVMEAMHRSLKELFHRYCMENGKVSKELVAQILNIDNVEELVEQIAVNIPLSYQNKQKILEALTLEERYEVLGAILGNEIEIMQIGRDLQKKVKARIDKNQREYILREQLKLIREELGEDNTADDAEEFKKKLQELQAGDEVKEKISKEIERFKNTNSNVSENAVLRGYIETMLALPWEKKSTDSDDLKEAWKVLQEGHYGLKDVKERVMEFLSVRKLTHKGKSPILCLVGPPGTGKTSIARSIAEAMHKKYVRICLGGVRDEAEIRGHRKTYVGAMPGRITAALQQAGVSNPLMLLDEIDKTSSDYKGDTSAALLEVLDPEQNSRFMDHYIEVPQDLSEVLFIATANDVQGIPRPLLDRMELIEIAGYTENEKEHIAKEHLIPKQMEENGIEKGKLTIQSAALKKIINNYTKEAGVRNLERTIGQICRKTARLIMEEDKKKVTVTSKNLSDFLGKEHFNYLMANKKDEIGISRGLAWTQVGGDTLQIEVNVMPGKGELMLTGQLGDVMKESAQAGITYIRSIASDYKVEPEFFQENDIHVHIPEGAVPKDGPSAGITMATAILSAIIKKPVRADLAMTGEITLRGRVLPIGGLKEKLLAAKYAKIKEVLVPAENKPDIQELDKEITDGLTITFVSSMKEVLNKALV</sequence>
<evidence type="ECO:0000256" key="5">
    <source>
        <dbReference type="ARBA" id="ARBA00022801"/>
    </source>
</evidence>
<dbReference type="SMART" id="SM00382">
    <property type="entry name" value="AAA"/>
    <property type="match status" value="1"/>
</dbReference>
<evidence type="ECO:0000256" key="11">
    <source>
        <dbReference type="ARBA" id="ARBA00066743"/>
    </source>
</evidence>
<dbReference type="GO" id="GO:0006515">
    <property type="term" value="P:protein quality control for misfolded or incompletely synthesized proteins"/>
    <property type="evidence" value="ECO:0007669"/>
    <property type="project" value="UniProtKB-UniRule"/>
</dbReference>
<evidence type="ECO:0000256" key="9">
    <source>
        <dbReference type="ARBA" id="ARBA00050665"/>
    </source>
</evidence>
<dbReference type="OrthoDB" id="9803599at2"/>
<dbReference type="Pfam" id="PF02190">
    <property type="entry name" value="LON_substr_bdg"/>
    <property type="match status" value="1"/>
</dbReference>
<dbReference type="Gene3D" id="1.10.8.60">
    <property type="match status" value="1"/>
</dbReference>
<evidence type="ECO:0000256" key="4">
    <source>
        <dbReference type="ARBA" id="ARBA00022741"/>
    </source>
</evidence>
<dbReference type="Pfam" id="PF22667">
    <property type="entry name" value="Lon_lid"/>
    <property type="match status" value="1"/>
</dbReference>
<dbReference type="GO" id="GO:0005737">
    <property type="term" value="C:cytoplasm"/>
    <property type="evidence" value="ECO:0007669"/>
    <property type="project" value="UniProtKB-SubCell"/>
</dbReference>
<dbReference type="GO" id="GO:0034605">
    <property type="term" value="P:cellular response to heat"/>
    <property type="evidence" value="ECO:0007669"/>
    <property type="project" value="UniProtKB-UniRule"/>
</dbReference>
<gene>
    <name evidence="22" type="primary">lon1_2</name>
    <name evidence="14" type="synonym">lon</name>
    <name evidence="21" type="ORF">ERS852478_03170</name>
    <name evidence="22" type="ORF">ERS852523_03511</name>
</gene>
<feature type="binding site" evidence="14 16">
    <location>
        <begin position="354"/>
        <end position="361"/>
    </location>
    <ligand>
        <name>ATP</name>
        <dbReference type="ChEBI" id="CHEBI:30616"/>
    </ligand>
</feature>
<dbReference type="InterPro" id="IPR027065">
    <property type="entry name" value="Lon_Prtase"/>
</dbReference>
<dbReference type="InterPro" id="IPR003959">
    <property type="entry name" value="ATPase_AAA_core"/>
</dbReference>
<evidence type="ECO:0000259" key="19">
    <source>
        <dbReference type="PROSITE" id="PS51786"/>
    </source>
</evidence>
<dbReference type="Gene3D" id="3.40.50.300">
    <property type="entry name" value="P-loop containing nucleotide triphosphate hydrolases"/>
    <property type="match status" value="1"/>
</dbReference>
<dbReference type="NCBIfam" id="TIGR00763">
    <property type="entry name" value="lon"/>
    <property type="match status" value="1"/>
</dbReference>
<dbReference type="Gene3D" id="3.30.230.10">
    <property type="match status" value="1"/>
</dbReference>
<dbReference type="InterPro" id="IPR008269">
    <property type="entry name" value="Lon_proteolytic"/>
</dbReference>
<evidence type="ECO:0000256" key="2">
    <source>
        <dbReference type="ARBA" id="ARBA00022490"/>
    </source>
</evidence>
<dbReference type="GO" id="GO:0004176">
    <property type="term" value="F:ATP-dependent peptidase activity"/>
    <property type="evidence" value="ECO:0007669"/>
    <property type="project" value="UniProtKB-UniRule"/>
</dbReference>
<feature type="active site" evidence="14 15">
    <location>
        <position position="720"/>
    </location>
</feature>
<name>A0A174SLA6_9FIRM</name>
<organism evidence="22 24">
    <name type="scientific">Blautia wexlerae</name>
    <dbReference type="NCBI Taxonomy" id="418240"/>
    <lineage>
        <taxon>Bacteria</taxon>
        <taxon>Bacillati</taxon>
        <taxon>Bacillota</taxon>
        <taxon>Clostridia</taxon>
        <taxon>Lachnospirales</taxon>
        <taxon>Lachnospiraceae</taxon>
        <taxon>Blautia</taxon>
    </lineage>
</organism>
<dbReference type="Gene3D" id="1.20.58.1480">
    <property type="match status" value="1"/>
</dbReference>
<evidence type="ECO:0000256" key="13">
    <source>
        <dbReference type="ARBA" id="ARBA00082722"/>
    </source>
</evidence>
<feature type="domain" description="Lon proteolytic" evidence="19">
    <location>
        <begin position="590"/>
        <end position="770"/>
    </location>
</feature>
<comment type="function">
    <text evidence="10 14">ATP-dependent serine protease that mediates the selective degradation of mutant and abnormal proteins as well as certain short-lived regulatory proteins. Required for cellular homeostasis and for survival from DNA damage and developmental changes induced by stress. Degrades polypeptides processively to yield small peptide fragments that are 5 to 10 amino acids long. Binds to DNA in a double-stranded, site-specific manner.</text>
</comment>
<dbReference type="PRINTS" id="PR00830">
    <property type="entry name" value="ENDOLAPTASE"/>
</dbReference>
<evidence type="ECO:0000313" key="23">
    <source>
        <dbReference type="Proteomes" id="UP000095431"/>
    </source>
</evidence>
<feature type="active site" evidence="14 15">
    <location>
        <position position="677"/>
    </location>
</feature>
<keyword evidence="6 14" id="KW-0720">Serine protease</keyword>
<dbReference type="FunFam" id="3.40.50.300:FF:000021">
    <property type="entry name" value="Lon protease homolog"/>
    <property type="match status" value="1"/>
</dbReference>
<evidence type="ECO:0000256" key="6">
    <source>
        <dbReference type="ARBA" id="ARBA00022825"/>
    </source>
</evidence>
<reference evidence="23 24" key="1">
    <citation type="submission" date="2015-09" db="EMBL/GenBank/DDBJ databases">
        <authorList>
            <consortium name="Pathogen Informatics"/>
        </authorList>
    </citation>
    <scope>NUCLEOTIDE SEQUENCE [LARGE SCALE GENOMIC DNA]</scope>
    <source>
        <strain evidence="21 23">2789STDY5834863</strain>
        <strain evidence="22 24">2789STDY5834911</strain>
    </source>
</reference>
<keyword evidence="8 14" id="KW-0346">Stress response</keyword>
<dbReference type="InterPro" id="IPR003593">
    <property type="entry name" value="AAA+_ATPase"/>
</dbReference>
<dbReference type="Gene3D" id="1.20.5.5270">
    <property type="match status" value="1"/>
</dbReference>
<dbReference type="GO" id="GO:0016887">
    <property type="term" value="F:ATP hydrolysis activity"/>
    <property type="evidence" value="ECO:0007669"/>
    <property type="project" value="UniProtKB-UniRule"/>
</dbReference>
<protein>
    <recommendedName>
        <fullName evidence="12 14">Lon protease</fullName>
        <ecNumber evidence="11 14">3.4.21.53</ecNumber>
    </recommendedName>
    <alternativeName>
        <fullName evidence="13 14">ATP-dependent protease La</fullName>
    </alternativeName>
</protein>
<keyword evidence="5 14" id="KW-0378">Hydrolase</keyword>
<dbReference type="PROSITE" id="PS51786">
    <property type="entry name" value="LON_PROTEOLYTIC"/>
    <property type="match status" value="1"/>
</dbReference>
<evidence type="ECO:0000256" key="7">
    <source>
        <dbReference type="ARBA" id="ARBA00022840"/>
    </source>
</evidence>
<dbReference type="InterPro" id="IPR004815">
    <property type="entry name" value="Lon_bac/euk-typ"/>
</dbReference>
<dbReference type="EMBL" id="CZAW01000053">
    <property type="protein sequence ID" value="CUP98514.1"/>
    <property type="molecule type" value="Genomic_DNA"/>
</dbReference>
<keyword evidence="2 14" id="KW-0963">Cytoplasm</keyword>
<accession>A0A174SLA6</accession>
<proteinExistence type="evidence at transcript level"/>
<evidence type="ECO:0000313" key="21">
    <source>
        <dbReference type="EMBL" id="CUO55350.1"/>
    </source>
</evidence>
<dbReference type="GO" id="GO:0043565">
    <property type="term" value="F:sequence-specific DNA binding"/>
    <property type="evidence" value="ECO:0007669"/>
    <property type="project" value="UniProtKB-UniRule"/>
</dbReference>
<comment type="induction">
    <text evidence="14">By heat shock.</text>
</comment>
<dbReference type="GO" id="GO:0005524">
    <property type="term" value="F:ATP binding"/>
    <property type="evidence" value="ECO:0007669"/>
    <property type="project" value="UniProtKB-UniRule"/>
</dbReference>
<comment type="similarity">
    <text evidence="14 17 18">Belongs to the peptidase S16 family.</text>
</comment>
<evidence type="ECO:0000313" key="22">
    <source>
        <dbReference type="EMBL" id="CUP98514.1"/>
    </source>
</evidence>
<dbReference type="PIRSF" id="PIRSF001174">
    <property type="entry name" value="Lon_proteas"/>
    <property type="match status" value="1"/>
</dbReference>
<evidence type="ECO:0000256" key="12">
    <source>
        <dbReference type="ARBA" id="ARBA00071934"/>
    </source>
</evidence>
<dbReference type="PANTHER" id="PTHR10046">
    <property type="entry name" value="ATP DEPENDENT LON PROTEASE FAMILY MEMBER"/>
    <property type="match status" value="1"/>
</dbReference>
<dbReference type="eggNOG" id="COG0466">
    <property type="taxonomic scope" value="Bacteria"/>
</dbReference>
<evidence type="ECO:0000256" key="17">
    <source>
        <dbReference type="PROSITE-ProRule" id="PRU01122"/>
    </source>
</evidence>
<keyword evidence="7 14" id="KW-0067">ATP-binding</keyword>
<evidence type="ECO:0000256" key="16">
    <source>
        <dbReference type="PIRSR" id="PIRSR001174-2"/>
    </source>
</evidence>
<comment type="subcellular location">
    <subcellularLocation>
        <location evidence="1 14">Cytoplasm</location>
    </subcellularLocation>
</comment>
<dbReference type="Pfam" id="PF05362">
    <property type="entry name" value="Lon_C"/>
    <property type="match status" value="1"/>
</dbReference>
<dbReference type="RefSeq" id="WP_008705987.1">
    <property type="nucleotide sequence ID" value="NZ_AP031426.1"/>
</dbReference>
<evidence type="ECO:0000259" key="20">
    <source>
        <dbReference type="PROSITE" id="PS51787"/>
    </source>
</evidence>
<dbReference type="InterPro" id="IPR014721">
    <property type="entry name" value="Ribsml_uS5_D2-typ_fold_subgr"/>
</dbReference>
<dbReference type="InterPro" id="IPR015947">
    <property type="entry name" value="PUA-like_sf"/>
</dbReference>
<dbReference type="EMBL" id="CYZN01000027">
    <property type="protein sequence ID" value="CUO55350.1"/>
    <property type="molecule type" value="Genomic_DNA"/>
</dbReference>
<dbReference type="PROSITE" id="PS51787">
    <property type="entry name" value="LON_N"/>
    <property type="match status" value="1"/>
</dbReference>
<dbReference type="InterPro" id="IPR020568">
    <property type="entry name" value="Ribosomal_Su5_D2-typ_SF"/>
</dbReference>
<keyword evidence="3 14" id="KW-0645">Protease</keyword>
<dbReference type="CDD" id="cd19500">
    <property type="entry name" value="RecA-like_Lon"/>
    <property type="match status" value="1"/>
</dbReference>
<evidence type="ECO:0000256" key="14">
    <source>
        <dbReference type="HAMAP-Rule" id="MF_01973"/>
    </source>
</evidence>
<dbReference type="InterPro" id="IPR046336">
    <property type="entry name" value="Lon_prtase_N_sf"/>
</dbReference>
<dbReference type="Pfam" id="PF00004">
    <property type="entry name" value="AAA"/>
    <property type="match status" value="1"/>
</dbReference>
<dbReference type="SMART" id="SM00464">
    <property type="entry name" value="LON"/>
    <property type="match status" value="1"/>
</dbReference>
<dbReference type="AlphaFoldDB" id="A0A174SLA6"/>
<evidence type="ECO:0000256" key="15">
    <source>
        <dbReference type="PIRSR" id="PIRSR001174-1"/>
    </source>
</evidence>
<evidence type="ECO:0000256" key="1">
    <source>
        <dbReference type="ARBA" id="ARBA00004496"/>
    </source>
</evidence>
<dbReference type="PROSITE" id="PS01046">
    <property type="entry name" value="LON_SER"/>
    <property type="match status" value="1"/>
</dbReference>
<evidence type="ECO:0000256" key="18">
    <source>
        <dbReference type="RuleBase" id="RU000591"/>
    </source>
</evidence>
<dbReference type="HAMAP" id="MF_01973">
    <property type="entry name" value="lon_bact"/>
    <property type="match status" value="1"/>
</dbReference>
<evidence type="ECO:0000256" key="3">
    <source>
        <dbReference type="ARBA" id="ARBA00022670"/>
    </source>
</evidence>
<dbReference type="InterPro" id="IPR054594">
    <property type="entry name" value="Lon_lid"/>
</dbReference>
<evidence type="ECO:0000256" key="10">
    <source>
        <dbReference type="ARBA" id="ARBA00053875"/>
    </source>
</evidence>
<dbReference type="Proteomes" id="UP000095712">
    <property type="component" value="Unassembled WGS sequence"/>
</dbReference>
<keyword evidence="4 14" id="KW-0547">Nucleotide-binding</keyword>
<evidence type="ECO:0000256" key="8">
    <source>
        <dbReference type="ARBA" id="ARBA00023016"/>
    </source>
</evidence>
<dbReference type="SUPFAM" id="SSF54211">
    <property type="entry name" value="Ribosomal protein S5 domain 2-like"/>
    <property type="match status" value="1"/>
</dbReference>
<evidence type="ECO:0000313" key="24">
    <source>
        <dbReference type="Proteomes" id="UP000095712"/>
    </source>
</evidence>
<dbReference type="InterPro" id="IPR003111">
    <property type="entry name" value="Lon_prtase_N"/>
</dbReference>
<comment type="subunit">
    <text evidence="14">Homohexamer. Organized in a ring with a central cavity.</text>
</comment>
<feature type="domain" description="Lon N-terminal" evidence="20">
    <location>
        <begin position="8"/>
        <end position="203"/>
    </location>
</feature>
<comment type="catalytic activity">
    <reaction evidence="9 14 17">
        <text>Hydrolysis of proteins in presence of ATP.</text>
        <dbReference type="EC" id="3.4.21.53"/>
    </reaction>
</comment>
<dbReference type="InterPro" id="IPR008268">
    <property type="entry name" value="Peptidase_S16_AS"/>
</dbReference>
<dbReference type="SUPFAM" id="SSF52540">
    <property type="entry name" value="P-loop containing nucleoside triphosphate hydrolases"/>
    <property type="match status" value="1"/>
</dbReference>
<dbReference type="InterPro" id="IPR027543">
    <property type="entry name" value="Lon_bac"/>
</dbReference>
<dbReference type="GO" id="GO:0004252">
    <property type="term" value="F:serine-type endopeptidase activity"/>
    <property type="evidence" value="ECO:0007669"/>
    <property type="project" value="UniProtKB-UniRule"/>
</dbReference>